<organism evidence="2 3">
    <name type="scientific">Ganoderma sinense ZZ0214-1</name>
    <dbReference type="NCBI Taxonomy" id="1077348"/>
    <lineage>
        <taxon>Eukaryota</taxon>
        <taxon>Fungi</taxon>
        <taxon>Dikarya</taxon>
        <taxon>Basidiomycota</taxon>
        <taxon>Agaricomycotina</taxon>
        <taxon>Agaricomycetes</taxon>
        <taxon>Polyporales</taxon>
        <taxon>Polyporaceae</taxon>
        <taxon>Ganoderma</taxon>
    </lineage>
</organism>
<feature type="region of interest" description="Disordered" evidence="1">
    <location>
        <begin position="460"/>
        <end position="481"/>
    </location>
</feature>
<feature type="region of interest" description="Disordered" evidence="1">
    <location>
        <begin position="510"/>
        <end position="560"/>
    </location>
</feature>
<evidence type="ECO:0000313" key="2">
    <source>
        <dbReference type="EMBL" id="PIL23282.1"/>
    </source>
</evidence>
<evidence type="ECO:0000256" key="1">
    <source>
        <dbReference type="SAM" id="MobiDB-lite"/>
    </source>
</evidence>
<reference evidence="2 3" key="1">
    <citation type="journal article" date="2015" name="Sci. Rep.">
        <title>Chromosome-level genome map provides insights into diverse defense mechanisms in the medicinal fungus Ganoderma sinense.</title>
        <authorList>
            <person name="Zhu Y."/>
            <person name="Xu J."/>
            <person name="Sun C."/>
            <person name="Zhou S."/>
            <person name="Xu H."/>
            <person name="Nelson D.R."/>
            <person name="Qian J."/>
            <person name="Song J."/>
            <person name="Luo H."/>
            <person name="Xiang L."/>
            <person name="Li Y."/>
            <person name="Xu Z."/>
            <person name="Ji A."/>
            <person name="Wang L."/>
            <person name="Lu S."/>
            <person name="Hayward A."/>
            <person name="Sun W."/>
            <person name="Li X."/>
            <person name="Schwartz D.C."/>
            <person name="Wang Y."/>
            <person name="Chen S."/>
        </authorList>
    </citation>
    <scope>NUCLEOTIDE SEQUENCE [LARGE SCALE GENOMIC DNA]</scope>
    <source>
        <strain evidence="2 3">ZZ0214-1</strain>
    </source>
</reference>
<dbReference type="AlphaFoldDB" id="A0A2G8RP45"/>
<dbReference type="Proteomes" id="UP000230002">
    <property type="component" value="Unassembled WGS sequence"/>
</dbReference>
<sequence length="701" mass="73214">MAPVASSSSASASRSRPRKDLFKPKFPLDPFSGHSATALGEPWFLKTDALLNATAFHRRNVIFVIGAPSLTELGPLLQSHQLAKSLVILATHNPPDIPGIVYPTVRILRLTVPLALEDSGAVRFVNVLEWAERVARTWRKLGDAGVVELSEESDINGSGDLKPPSVFRFSSQSTPPSPRSSATYLTTGEASAPPSRTTSRPPSIVSMLLLNKGSTSLPPPDPSQRPFDALINFLPEKISDKALLKNTILVTTISRPFLKASYGRATSSVRTRATSSSSPPCSPRSARPRSIFGAFSRSSSSLSVYIPSTPQNLSKDSLPLSPASASVYAPPGKALLVHLLPSPRPKELPGARRRLVDSIETFLLSFSFHSAPGMQTQTPPSSASRTSTYSPGTAVRPISGVWAEPDSDHARAYLMQTSTFCDSVGVASELTHGPSGSVETGETGEWTVADIVLSGALDADGSATVDPPTGSPMTPTPMVAGVDGPRKRTGRAWIAAAADLVIVPFAAGDDCSPSPSPSSSHTHARAYGQATPSRTARSSSAPLLSAEWAPASSGSEERRLSMFPPEPEIVVQSAAAAFSTASSSASSSDSASTSRSSNHGSTPTPPPMYASASLDSTPASSLGPRTPLLSDDSESEHGGVVVRDADVDAEKDIGKMGVGLAVAVSVQDSRGGTKAVKAAKWKFWRRKAGANATAPEVGTGA</sequence>
<gene>
    <name evidence="2" type="ORF">GSI_14592</name>
</gene>
<feature type="compositionally biased region" description="Low complexity" evidence="1">
    <location>
        <begin position="467"/>
        <end position="478"/>
    </location>
</feature>
<keyword evidence="3" id="KW-1185">Reference proteome</keyword>
<feature type="compositionally biased region" description="Low complexity" evidence="1">
    <location>
        <begin position="530"/>
        <end position="546"/>
    </location>
</feature>
<evidence type="ECO:0000313" key="3">
    <source>
        <dbReference type="Proteomes" id="UP000230002"/>
    </source>
</evidence>
<feature type="region of interest" description="Disordered" evidence="1">
    <location>
        <begin position="373"/>
        <end position="392"/>
    </location>
</feature>
<feature type="compositionally biased region" description="Polar residues" evidence="1">
    <location>
        <begin position="373"/>
        <end position="391"/>
    </location>
</feature>
<accession>A0A2G8RP45</accession>
<feature type="region of interest" description="Disordered" evidence="1">
    <location>
        <begin position="152"/>
        <end position="202"/>
    </location>
</feature>
<name>A0A2G8RP45_9APHY</name>
<protein>
    <submittedName>
        <fullName evidence="2">Uncharacterized protein</fullName>
    </submittedName>
</protein>
<dbReference type="STRING" id="1077348.A0A2G8RP45"/>
<feature type="compositionally biased region" description="Low complexity" evidence="1">
    <location>
        <begin position="583"/>
        <end position="597"/>
    </location>
</feature>
<feature type="compositionally biased region" description="Low complexity" evidence="1">
    <location>
        <begin position="190"/>
        <end position="202"/>
    </location>
</feature>
<comment type="caution">
    <text evidence="2">The sequence shown here is derived from an EMBL/GenBank/DDBJ whole genome shotgun (WGS) entry which is preliminary data.</text>
</comment>
<feature type="region of interest" description="Disordered" evidence="1">
    <location>
        <begin position="583"/>
        <end position="640"/>
    </location>
</feature>
<dbReference type="EMBL" id="AYKW01000068">
    <property type="protein sequence ID" value="PIL23282.1"/>
    <property type="molecule type" value="Genomic_DNA"/>
</dbReference>
<dbReference type="OrthoDB" id="3265311at2759"/>
<proteinExistence type="predicted"/>
<feature type="region of interest" description="Disordered" evidence="1">
    <location>
        <begin position="264"/>
        <end position="287"/>
    </location>
</feature>